<dbReference type="InterPro" id="IPR056863">
    <property type="entry name" value="LMN_ATRN_NET-like_EGF"/>
</dbReference>
<comment type="subcellular location">
    <subcellularLocation>
        <location evidence="1">Secreted</location>
        <location evidence="1">Extracellular space</location>
        <location evidence="1">Extracellular matrix</location>
        <location evidence="1">Basement membrane</location>
    </subcellularLocation>
</comment>
<evidence type="ECO:0000256" key="12">
    <source>
        <dbReference type="PROSITE-ProRule" id="PRU00122"/>
    </source>
</evidence>
<dbReference type="RefSeq" id="XP_006823268.1">
    <property type="nucleotide sequence ID" value="XM_006823205.1"/>
</dbReference>
<keyword evidence="4 16" id="KW-0732">Signal</keyword>
<feature type="coiled-coil region" evidence="14">
    <location>
        <begin position="1933"/>
        <end position="1960"/>
    </location>
</feature>
<evidence type="ECO:0000256" key="11">
    <source>
        <dbReference type="ARBA" id="ARBA00023292"/>
    </source>
</evidence>
<dbReference type="InterPro" id="IPR013320">
    <property type="entry name" value="ConA-like_dom_sf"/>
</dbReference>
<dbReference type="SMART" id="SM00136">
    <property type="entry name" value="LamNT"/>
    <property type="match status" value="1"/>
</dbReference>
<evidence type="ECO:0000256" key="7">
    <source>
        <dbReference type="ARBA" id="ARBA00022889"/>
    </source>
</evidence>
<feature type="domain" description="Laminin G" evidence="17">
    <location>
        <begin position="2284"/>
        <end position="2430"/>
    </location>
</feature>
<dbReference type="Gene3D" id="2.60.120.260">
    <property type="entry name" value="Galactose-binding domain-like"/>
    <property type="match status" value="1"/>
</dbReference>
<feature type="domain" description="Laminin EGF-like" evidence="18">
    <location>
        <begin position="772"/>
        <end position="830"/>
    </location>
</feature>
<accession>A0ABM0MTC7</accession>
<feature type="coiled-coil region" evidence="14">
    <location>
        <begin position="1594"/>
        <end position="1660"/>
    </location>
</feature>
<dbReference type="CDD" id="cd00055">
    <property type="entry name" value="EGF_Lam"/>
    <property type="match status" value="14"/>
</dbReference>
<feature type="disulfide bond" evidence="13">
    <location>
        <begin position="1050"/>
        <end position="1059"/>
    </location>
</feature>
<dbReference type="PROSITE" id="PS50025">
    <property type="entry name" value="LAM_G_DOMAIN"/>
    <property type="match status" value="3"/>
</dbReference>
<feature type="disulfide bond" evidence="13">
    <location>
        <begin position="935"/>
        <end position="947"/>
    </location>
</feature>
<feature type="disulfide bond" evidence="13">
    <location>
        <begin position="1388"/>
        <end position="1397"/>
    </location>
</feature>
<dbReference type="InterPro" id="IPR001791">
    <property type="entry name" value="Laminin_G"/>
</dbReference>
<dbReference type="PRINTS" id="PR00011">
    <property type="entry name" value="EGFLAMININ"/>
</dbReference>
<dbReference type="PROSITE" id="PS50027">
    <property type="entry name" value="EGF_LAM_2"/>
    <property type="match status" value="10"/>
</dbReference>
<proteinExistence type="predicted"/>
<dbReference type="Gene3D" id="2.170.300.10">
    <property type="entry name" value="Tie2 ligand-binding domain superfamily"/>
    <property type="match status" value="1"/>
</dbReference>
<dbReference type="Pfam" id="PF06008">
    <property type="entry name" value="Laminin_I"/>
    <property type="match status" value="1"/>
</dbReference>
<dbReference type="PROSITE" id="PS01248">
    <property type="entry name" value="EGF_LAM_1"/>
    <property type="match status" value="7"/>
</dbReference>
<feature type="domain" description="Laminin EGF-like" evidence="18">
    <location>
        <begin position="1029"/>
        <end position="1074"/>
    </location>
</feature>
<evidence type="ECO:0000256" key="6">
    <source>
        <dbReference type="ARBA" id="ARBA00022869"/>
    </source>
</evidence>
<feature type="disulfide bond" evidence="13">
    <location>
        <begin position="1103"/>
        <end position="1112"/>
    </location>
</feature>
<keyword evidence="2" id="KW-0964">Secreted</keyword>
<feature type="disulfide bond" evidence="13">
    <location>
        <begin position="886"/>
        <end position="898"/>
    </location>
</feature>
<feature type="domain" description="Laminin EGF-like" evidence="18">
    <location>
        <begin position="1477"/>
        <end position="1523"/>
    </location>
</feature>
<feature type="disulfide bond" evidence="13">
    <location>
        <begin position="741"/>
        <end position="750"/>
    </location>
</feature>
<feature type="chain" id="PRO_5045428766" evidence="16">
    <location>
        <begin position="22"/>
        <end position="2646"/>
    </location>
</feature>
<feature type="disulfide bond" evidence="13">
    <location>
        <begin position="888"/>
        <end position="905"/>
    </location>
</feature>
<keyword evidence="21" id="KW-1185">Reference proteome</keyword>
<feature type="disulfide bond" evidence="13">
    <location>
        <begin position="937"/>
        <end position="954"/>
    </location>
</feature>
<dbReference type="PANTHER" id="PTHR10574:SF436">
    <property type="entry name" value="LAMININ SUBUNIT ALPHA-2"/>
    <property type="match status" value="1"/>
</dbReference>
<feature type="disulfide bond" evidence="13">
    <location>
        <begin position="1029"/>
        <end position="1041"/>
    </location>
</feature>
<feature type="disulfide bond" evidence="13">
    <location>
        <begin position="1479"/>
        <end position="1496"/>
    </location>
</feature>
<dbReference type="SUPFAM" id="SSF49899">
    <property type="entry name" value="Concanavalin A-like lectins/glucanases"/>
    <property type="match status" value="3"/>
</dbReference>
<evidence type="ECO:0000256" key="8">
    <source>
        <dbReference type="ARBA" id="ARBA00023054"/>
    </source>
</evidence>
<feature type="domain" description="Laminin IV type A" evidence="19">
    <location>
        <begin position="1156"/>
        <end position="1335"/>
    </location>
</feature>
<feature type="disulfide bond" evidence="13">
    <location>
        <begin position="1477"/>
        <end position="1489"/>
    </location>
</feature>
<dbReference type="Pfam" id="PF00055">
    <property type="entry name" value="Laminin_N"/>
    <property type="match status" value="1"/>
</dbReference>
<dbReference type="SMART" id="SM00282">
    <property type="entry name" value="LamG"/>
    <property type="match status" value="3"/>
</dbReference>
<evidence type="ECO:0000256" key="3">
    <source>
        <dbReference type="ARBA" id="ARBA00022530"/>
    </source>
</evidence>
<feature type="disulfide bond" evidence="13">
    <location>
        <begin position="411"/>
        <end position="420"/>
    </location>
</feature>
<dbReference type="InterPro" id="IPR009254">
    <property type="entry name" value="Laminin_aI"/>
</dbReference>
<evidence type="ECO:0000259" key="18">
    <source>
        <dbReference type="PROSITE" id="PS50027"/>
    </source>
</evidence>
<evidence type="ECO:0000256" key="1">
    <source>
        <dbReference type="ARBA" id="ARBA00004302"/>
    </source>
</evidence>
<keyword evidence="8 14" id="KW-0175">Coiled coil</keyword>
<evidence type="ECO:0000256" key="2">
    <source>
        <dbReference type="ARBA" id="ARBA00022525"/>
    </source>
</evidence>
<feature type="disulfide bond" evidence="13">
    <location>
        <begin position="1498"/>
        <end position="1507"/>
    </location>
</feature>
<dbReference type="SMART" id="SM00281">
    <property type="entry name" value="LamB"/>
    <property type="match status" value="2"/>
</dbReference>
<dbReference type="InterPro" id="IPR000034">
    <property type="entry name" value="Laminin_IV"/>
</dbReference>
<feature type="domain" description="Laminin G" evidence="17">
    <location>
        <begin position="2435"/>
        <end position="2622"/>
    </location>
</feature>
<keyword evidence="6" id="KW-0084">Basement membrane</keyword>
<feature type="disulfide bond" evidence="12">
    <location>
        <begin position="2403"/>
        <end position="2430"/>
    </location>
</feature>
<dbReference type="Pfam" id="PF00052">
    <property type="entry name" value="Laminin_B"/>
    <property type="match status" value="2"/>
</dbReference>
<feature type="region of interest" description="Disordered" evidence="15">
    <location>
        <begin position="1904"/>
        <end position="1931"/>
    </location>
</feature>
<dbReference type="Pfam" id="PF24973">
    <property type="entry name" value="EGF_LMN_ATRN"/>
    <property type="match status" value="2"/>
</dbReference>
<feature type="disulfide bond" evidence="13">
    <location>
        <begin position="801"/>
        <end position="810"/>
    </location>
</feature>
<dbReference type="GeneID" id="100369691"/>
<dbReference type="Proteomes" id="UP000694865">
    <property type="component" value="Unplaced"/>
</dbReference>
<dbReference type="Pfam" id="PF00053">
    <property type="entry name" value="EGF_laminin"/>
    <property type="match status" value="14"/>
</dbReference>
<dbReference type="Gene3D" id="2.10.25.10">
    <property type="entry name" value="Laminin"/>
    <property type="match status" value="14"/>
</dbReference>
<feature type="domain" description="Laminin EGF-like" evidence="18">
    <location>
        <begin position="886"/>
        <end position="934"/>
    </location>
</feature>
<feature type="domain" description="Laminin EGF-like" evidence="18">
    <location>
        <begin position="1075"/>
        <end position="1132"/>
    </location>
</feature>
<keyword evidence="9 13" id="KW-1015">Disulfide bond</keyword>
<dbReference type="Gene3D" id="2.60.120.200">
    <property type="match status" value="3"/>
</dbReference>
<reference evidence="22" key="1">
    <citation type="submission" date="2025-08" db="UniProtKB">
        <authorList>
            <consortium name="RefSeq"/>
        </authorList>
    </citation>
    <scope>IDENTIFICATION</scope>
    <source>
        <tissue evidence="22">Testes</tissue>
    </source>
</reference>
<dbReference type="InterPro" id="IPR010307">
    <property type="entry name" value="Laminin_dom_II"/>
</dbReference>
<feature type="domain" description="Laminin N-terminal" evidence="20">
    <location>
        <begin position="26"/>
        <end position="277"/>
    </location>
</feature>
<gene>
    <name evidence="22" type="primary">LOC100369691</name>
</gene>
<dbReference type="SMART" id="SM00181">
    <property type="entry name" value="EGF"/>
    <property type="match status" value="10"/>
</dbReference>
<feature type="coiled-coil region" evidence="14">
    <location>
        <begin position="1688"/>
        <end position="1722"/>
    </location>
</feature>
<evidence type="ECO:0000256" key="5">
    <source>
        <dbReference type="ARBA" id="ARBA00022737"/>
    </source>
</evidence>
<feature type="domain" description="Laminin EGF-like" evidence="18">
    <location>
        <begin position="935"/>
        <end position="982"/>
    </location>
</feature>
<evidence type="ECO:0000256" key="13">
    <source>
        <dbReference type="PROSITE-ProRule" id="PRU00460"/>
    </source>
</evidence>
<feature type="disulfide bond" evidence="12">
    <location>
        <begin position="2595"/>
        <end position="2622"/>
    </location>
</feature>
<dbReference type="SUPFAM" id="SSF57196">
    <property type="entry name" value="EGF/Laminin"/>
    <property type="match status" value="12"/>
</dbReference>
<feature type="domain" description="Laminin IV type A" evidence="19">
    <location>
        <begin position="505"/>
        <end position="688"/>
    </location>
</feature>
<feature type="disulfide bond" evidence="13">
    <location>
        <begin position="1075"/>
        <end position="1087"/>
    </location>
</feature>
<comment type="caution">
    <text evidence="13">Lacks conserved residue(s) required for the propagation of feature annotation.</text>
</comment>
<feature type="domain" description="Laminin EGF-like" evidence="18">
    <location>
        <begin position="1369"/>
        <end position="1418"/>
    </location>
</feature>
<keyword evidence="11 13" id="KW-0424">Laminin EGF-like domain</keyword>
<feature type="disulfide bond" evidence="13">
    <location>
        <begin position="956"/>
        <end position="965"/>
    </location>
</feature>
<keyword evidence="10" id="KW-0325">Glycoprotein</keyword>
<dbReference type="InterPro" id="IPR000742">
    <property type="entry name" value="EGF"/>
</dbReference>
<feature type="domain" description="Laminin EGF-like" evidence="18">
    <location>
        <begin position="983"/>
        <end position="1028"/>
    </location>
</feature>
<dbReference type="PROSITE" id="PS51117">
    <property type="entry name" value="LAMININ_NTER"/>
    <property type="match status" value="1"/>
</dbReference>
<evidence type="ECO:0000256" key="4">
    <source>
        <dbReference type="ARBA" id="ARBA00022729"/>
    </source>
</evidence>
<feature type="domain" description="Laminin G" evidence="17">
    <location>
        <begin position="2095"/>
        <end position="2274"/>
    </location>
</feature>
<keyword evidence="5" id="KW-0677">Repeat</keyword>
<name>A0ABM0MTC7_SACKO</name>
<dbReference type="Pfam" id="PF02210">
    <property type="entry name" value="Laminin_G_2"/>
    <property type="match status" value="1"/>
</dbReference>
<feature type="disulfide bond" evidence="13">
    <location>
        <begin position="907"/>
        <end position="916"/>
    </location>
</feature>
<feature type="signal peptide" evidence="16">
    <location>
        <begin position="1"/>
        <end position="21"/>
    </location>
</feature>
<dbReference type="PROSITE" id="PS51115">
    <property type="entry name" value="LAMININ_IVA"/>
    <property type="match status" value="2"/>
</dbReference>
<evidence type="ECO:0000256" key="14">
    <source>
        <dbReference type="SAM" id="Coils"/>
    </source>
</evidence>
<sequence>MRHLVASVLLISLFHFGLVVGQPNANERGLFPVIFNLAANALIDANATCGENGAETYCKLVEHIPGRPVPNPQCRVCDAYSLNPRNRHSVENAIDGTNSWWQSPPISNGLEYHFVTITLDLQQIFQVAYVILKAANSPRPGNWVLEKSIDGINFQPWQYYAMSDSECLSLYNIQPTIGNPHYSADDEVICTSFYSKLNPLENGEIHTSLVNGRPSVLNPSSTLLEFTSARFIRVRLQRIRTLNADLMTLTSNEPGYVDTFVSRRALHCECEHNTCGDQCQVCCPGYRQKPWRPGTQETGNICEACNCHGHATDCYYDQGVADRGESLNIYSEYDGGGVCIDCLDNTMGINCEVCLDRYYRPSGVARTDPNPCRLCNCNAYGIREEPGYVLGSCVKDDSNVEEGLNPGDCFCREGYSGAHCDRCARGYKGFPDCQKCPCSIAGSVNEDVCEPPCVCKANVVGVDCDVCTPGFFNLAEDNPSGCTECFCFGITEVCVSTTLPNEQITLQDGWTITDKAFTQQMFVTTTEDDNSVLSVVYADAKRVIGSDVLYWSAPQEYLGNKLKSYGGVLTYTVGYDIIDGVNISTPILDSDVIVKGGDTTIKQRPIRWVVPGRSETFEIAFTEQTWFHEESDRYVSKVEFMSLLANLESILIRATYHTAHLDSRISDISLDIAADNVNNTNIMSSVEQCNCPSGYAGLSCEECITGYRRINGELFEGICVPCDCNGHAAECDDITGECIECQHNTYGTNCEFCVPGYYGDANVGTPGDCKRCACPLKESSNNFSPTCQEGGDTDSFYCDQCQPGYEGPRCDRCSDGYYGNPLVLNDTCKPCMFNCNNNLDVNSEGNCNSISGECLKCINNTAGAYCGRCIDGYYGDAIVEKNCQVCQCYRPGAVTEICDHRTGQCECKPHVIGQHCNICETGYWDILSAQGCNPCNCNLIGSLGVECDIIQGQCYCKPGVQGRTCDHCLSGYYNFTEDGCTLCDCERTGGSCDAQTGECICPPNTIGMRCEQCAPDTWGYDQISGCKMCNCSEDGSSGSQCNIITGQCDCLADYRGRECNQCQFGFRDFPRCRECKCNNKGTDDTGCNEDGLCGCSDEGQCECKDHVTGKRCNKCVEYSFGLREDLATGCTECFCFGITKVCQQADYVRDQIVVTAADNGFFVSDDRSIVQTQAGVVFTPDEVRLNATATLNSLDTPTTLYWNLPQIFLGNKITAYGGRLRYSVQYSGIDIGEDTVFDILIKGPQQTLVKQLLNPFVGVPQTYDLELVETEWQLRDAEKAPRDLFMMVLQNIQSIMIRATYSKDTIQSVLRDVSMEVGIPRSDNPSLSDALGVESCECPVGYIGISCEECAAGYVRVSNGPYLGSCRPCTCNEHGSMCDPNTGICEDCQDHTRGPMCETCEEGYYGNATNGTPDDCQPCACPLKESSNNFSPTCVLDNDGSHRCTDCDTGYTGRYCDSCEDGYYGNPSTLGDRCEECDCNEQGATSQICDKQSGQCDCEPGLRGRACDVCQTRHVLTPEGCTSCDDTCTGLLLDEIEALTAMLETPNITGIVPAPWPRLRALVNETEILGPRLESYKNAKKAAAQIVMSLPTGVSGLQDEMDELLQRSEEMKDKSGQVNDQTSISNDRAMDVEKLLMDTLAKLKDLINELEKLVDSLSSQPAMENEALLQEAQDILDEIMARDFSDQELAAEDELQSAKDALKKAKKKFMRKVEENKELTDRVNGTLMDLMMKFMELIEESQQSEKTSDDVIKQNDANNDMINNIQDKINEIKKNQGEIVGILDMGRQLLEDAADLLAEGYVALEETVVQAEGLKDSLPDLKNKVGLLQQNMIGLPELVVRAERHARELADFANYLEDLFQDTRDLAEIPVQAAEVYNDIVETLDDANKTAHEAKMLADEALKQASEGTGTEESLADRAMNSKARSESLVEGAEKKTDKVLELEDRLEDVKKDIDTIKSSSETIKTTNDAIKAELPNFDKELSQKAQDALQKARGASVAAAAAKQKTQDVVDLLPTQKQKFETLQDNTVNTNENMDIAERSLNRVQNALGQLQDLTDTMATKAAAIRQLQSLMANNLTEIKDKIEQARGQAKSIKVSVGSSATCIRAYRPEVSASFHNKIVINFKTTTADNLLLYIGSSETADDYMSMETIQGKVKFQWDVGAGIGSATHPLSVTDGQWYKAEAERNGRAGSLSVQLSTANTEPDIVIGQAPTGYTVLDIDSSSDLFIGGVPDNFENNALSVKLFSGCIGETLIDDSVVGLWNFKDSEGECSGCKESPRPSPTADTYQFDGTGHVIMPKIRNWNTETTELQLDFRSFDEDALLFYIAAEDKVRSVEKIVNNKCRVIVLPYEARRLSLNNEEVASGKSQGTLTGLTISTEMYIGGVPTGFDIRTGVSEKSFTGCMREFLVNRNAQEFGSQNIASLGVTDGCIKKAIRNVGIMGEGYVELPPVDLGKDGDITISFATYQPDALLLLAKSINNKRKRQVNLDASGVYYSIMLKNGRLQVQLNAGFGGVLLTTRKSDGTFNDGEFHVVSIVKEDNSVKISVDDTAFRGGKIPSGPNEISVNVLTIGGVRSEYKDKVGDAADVINAFSGCIQDIVINGIYKICLQLHHLRRLTWSLCTCISYLTTHSTEGPLQPPGRLFKY</sequence>
<evidence type="ECO:0000256" key="16">
    <source>
        <dbReference type="SAM" id="SignalP"/>
    </source>
</evidence>
<evidence type="ECO:0000256" key="10">
    <source>
        <dbReference type="ARBA" id="ARBA00023180"/>
    </source>
</evidence>
<protein>
    <submittedName>
        <fullName evidence="22">Laminin subunit alpha-2-like</fullName>
    </submittedName>
</protein>
<evidence type="ECO:0000256" key="9">
    <source>
        <dbReference type="ARBA" id="ARBA00023157"/>
    </source>
</evidence>
<dbReference type="SMART" id="SM00180">
    <property type="entry name" value="EGF_Lam"/>
    <property type="match status" value="15"/>
</dbReference>
<dbReference type="InterPro" id="IPR008211">
    <property type="entry name" value="Laminin_N"/>
</dbReference>
<feature type="disulfide bond" evidence="13">
    <location>
        <begin position="1001"/>
        <end position="1010"/>
    </location>
</feature>
<feature type="domain" description="Laminin EGF-like" evidence="18">
    <location>
        <begin position="722"/>
        <end position="771"/>
    </location>
</feature>
<evidence type="ECO:0000259" key="17">
    <source>
        <dbReference type="PROSITE" id="PS50025"/>
    </source>
</evidence>
<evidence type="ECO:0000256" key="15">
    <source>
        <dbReference type="SAM" id="MobiDB-lite"/>
    </source>
</evidence>
<evidence type="ECO:0000313" key="22">
    <source>
        <dbReference type="RefSeq" id="XP_006823268.1"/>
    </source>
</evidence>
<evidence type="ECO:0000259" key="19">
    <source>
        <dbReference type="PROSITE" id="PS51115"/>
    </source>
</evidence>
<dbReference type="InterPro" id="IPR050440">
    <property type="entry name" value="Laminin/Netrin_ECM"/>
</dbReference>
<feature type="domain" description="Laminin EGF-like" evidence="18">
    <location>
        <begin position="375"/>
        <end position="435"/>
    </location>
</feature>
<dbReference type="CDD" id="cd00110">
    <property type="entry name" value="LamG"/>
    <property type="match status" value="3"/>
</dbReference>
<evidence type="ECO:0000313" key="21">
    <source>
        <dbReference type="Proteomes" id="UP000694865"/>
    </source>
</evidence>
<dbReference type="InterPro" id="IPR002049">
    <property type="entry name" value="LE_dom"/>
</dbReference>
<keyword evidence="3" id="KW-0272">Extracellular matrix</keyword>
<keyword evidence="7" id="KW-0130">Cell adhesion</keyword>
<feature type="disulfide bond" evidence="13">
    <location>
        <begin position="1031"/>
        <end position="1048"/>
    </location>
</feature>
<dbReference type="Pfam" id="PF00054">
    <property type="entry name" value="Laminin_G_1"/>
    <property type="match status" value="2"/>
</dbReference>
<organism evidence="21 22">
    <name type="scientific">Saccoglossus kowalevskii</name>
    <name type="common">Acorn worm</name>
    <dbReference type="NCBI Taxonomy" id="10224"/>
    <lineage>
        <taxon>Eukaryota</taxon>
        <taxon>Metazoa</taxon>
        <taxon>Hemichordata</taxon>
        <taxon>Enteropneusta</taxon>
        <taxon>Harrimaniidae</taxon>
        <taxon>Saccoglossus</taxon>
    </lineage>
</organism>
<dbReference type="PANTHER" id="PTHR10574">
    <property type="entry name" value="NETRIN/LAMININ-RELATED"/>
    <property type="match status" value="1"/>
</dbReference>
<dbReference type="Pfam" id="PF06009">
    <property type="entry name" value="Laminin_II"/>
    <property type="match status" value="1"/>
</dbReference>
<evidence type="ECO:0000259" key="20">
    <source>
        <dbReference type="PROSITE" id="PS51117"/>
    </source>
</evidence>